<comment type="caution">
    <text evidence="12">The sequence shown here is derived from an EMBL/GenBank/DDBJ whole genome shotgun (WGS) entry which is preliminary data.</text>
</comment>
<dbReference type="GO" id="GO:0044718">
    <property type="term" value="P:siderophore transmembrane transport"/>
    <property type="evidence" value="ECO:0007669"/>
    <property type="project" value="TreeGrafter"/>
</dbReference>
<keyword evidence="7 8" id="KW-0998">Cell outer membrane</keyword>
<organism evidence="12 13">
    <name type="scientific">Litoribrevibacter albus</name>
    <dbReference type="NCBI Taxonomy" id="1473156"/>
    <lineage>
        <taxon>Bacteria</taxon>
        <taxon>Pseudomonadati</taxon>
        <taxon>Pseudomonadota</taxon>
        <taxon>Gammaproteobacteria</taxon>
        <taxon>Oceanospirillales</taxon>
        <taxon>Oceanospirillaceae</taxon>
        <taxon>Litoribrevibacter</taxon>
    </lineage>
</organism>
<evidence type="ECO:0000256" key="9">
    <source>
        <dbReference type="RuleBase" id="RU003357"/>
    </source>
</evidence>
<evidence type="ECO:0000256" key="6">
    <source>
        <dbReference type="ARBA" id="ARBA00023136"/>
    </source>
</evidence>
<keyword evidence="3 8" id="KW-1134">Transmembrane beta strand</keyword>
<evidence type="ECO:0000256" key="8">
    <source>
        <dbReference type="PROSITE-ProRule" id="PRU01360"/>
    </source>
</evidence>
<dbReference type="InterPro" id="IPR036942">
    <property type="entry name" value="Beta-barrel_TonB_sf"/>
</dbReference>
<dbReference type="Proteomes" id="UP001161389">
    <property type="component" value="Unassembled WGS sequence"/>
</dbReference>
<keyword evidence="4 8" id="KW-0812">Transmembrane</keyword>
<evidence type="ECO:0000259" key="10">
    <source>
        <dbReference type="Pfam" id="PF00593"/>
    </source>
</evidence>
<protein>
    <submittedName>
        <fullName evidence="12">TonB-dependent receptor</fullName>
    </submittedName>
</protein>
<dbReference type="InterPro" id="IPR012910">
    <property type="entry name" value="Plug_dom"/>
</dbReference>
<dbReference type="PANTHER" id="PTHR30069">
    <property type="entry name" value="TONB-DEPENDENT OUTER MEMBRANE RECEPTOR"/>
    <property type="match status" value="1"/>
</dbReference>
<dbReference type="InterPro" id="IPR037066">
    <property type="entry name" value="Plug_dom_sf"/>
</dbReference>
<comment type="similarity">
    <text evidence="8 9">Belongs to the TonB-dependent receptor family.</text>
</comment>
<evidence type="ECO:0000313" key="12">
    <source>
        <dbReference type="EMBL" id="GLQ30426.1"/>
    </source>
</evidence>
<evidence type="ECO:0000256" key="1">
    <source>
        <dbReference type="ARBA" id="ARBA00004571"/>
    </source>
</evidence>
<evidence type="ECO:0000256" key="3">
    <source>
        <dbReference type="ARBA" id="ARBA00022452"/>
    </source>
</evidence>
<gene>
    <name evidence="12" type="ORF">GCM10007876_09040</name>
</gene>
<dbReference type="PANTHER" id="PTHR30069:SF27">
    <property type="entry name" value="BLL4766 PROTEIN"/>
    <property type="match status" value="1"/>
</dbReference>
<dbReference type="Pfam" id="PF07715">
    <property type="entry name" value="Plug"/>
    <property type="match status" value="1"/>
</dbReference>
<comment type="subcellular location">
    <subcellularLocation>
        <location evidence="1 8">Cell outer membrane</location>
        <topology evidence="1 8">Multi-pass membrane protein</topology>
    </subcellularLocation>
</comment>
<evidence type="ECO:0000259" key="11">
    <source>
        <dbReference type="Pfam" id="PF07715"/>
    </source>
</evidence>
<accession>A0AA37S861</accession>
<keyword evidence="2 8" id="KW-0813">Transport</keyword>
<keyword evidence="12" id="KW-0675">Receptor</keyword>
<feature type="domain" description="TonB-dependent receptor plug" evidence="11">
    <location>
        <begin position="42"/>
        <end position="150"/>
    </location>
</feature>
<keyword evidence="13" id="KW-1185">Reference proteome</keyword>
<sequence>MTALVNTAQGETNTPFDIKGTSLSELMSLKITSLSKKKQQLNRAPAAVYVLSSDEIQRMGVTHIAEALRFVPGVEVAKVDSSRWAIGIRGFTSRASNKLLVMIDGRSIYSPFFSGVLWEEKDVVLADVDRIEVIRGPGGAVWGANAVNGIINIISKNSSKTVGTLVEGKVTSEQNGMIQARQGWKVSTDSYLRFYVKQRERSDTGHDVTNDDSLHRQAGFRFDHNFDPKTSLTLQGDIYRGEIGSMNTTEQPAGQKQHGGNFLMNWSHSATSDRRHGFQAFYDATDLEVTGLQDRRNTLDVSYQVQQNWSQNELVVGAGYRRVRDDVDTMFISPEHRTNETFNAFFQNDLALMKDLHFIFGTKYEDNDYTGSEWQPNVRLSYFVWDSLLWTSWSKAVRVPTRLETDITIPGLNGDKFTSEEATVYEFGWRKRWSTMLQTDITLYQSDYDSLLSLELDGIRNKLAGRTRGVEISASIQPMKEWLLRINMSHAEMDLDADHDSFDFSDSESQEDGMPQNMAQLSSLLDIAEDWQLNAYLRYVDSIETNNIESYMVGDLSLVWKINDSLTANLTGKNIGDGSHEEWTSGVPVDDEYGLSLKWEMP</sequence>
<evidence type="ECO:0000313" key="13">
    <source>
        <dbReference type="Proteomes" id="UP001161389"/>
    </source>
</evidence>
<dbReference type="SUPFAM" id="SSF56935">
    <property type="entry name" value="Porins"/>
    <property type="match status" value="1"/>
</dbReference>
<name>A0AA37S861_9GAMM</name>
<dbReference type="InterPro" id="IPR000531">
    <property type="entry name" value="Beta-barrel_TonB"/>
</dbReference>
<dbReference type="Pfam" id="PF00593">
    <property type="entry name" value="TonB_dep_Rec_b-barrel"/>
    <property type="match status" value="1"/>
</dbReference>
<dbReference type="Gene3D" id="2.40.170.20">
    <property type="entry name" value="TonB-dependent receptor, beta-barrel domain"/>
    <property type="match status" value="1"/>
</dbReference>
<dbReference type="EMBL" id="BSNM01000003">
    <property type="protein sequence ID" value="GLQ30426.1"/>
    <property type="molecule type" value="Genomic_DNA"/>
</dbReference>
<keyword evidence="5 9" id="KW-0798">TonB box</keyword>
<reference evidence="12" key="2">
    <citation type="submission" date="2023-01" db="EMBL/GenBank/DDBJ databases">
        <title>Draft genome sequence of Litoribrevibacter albus strain NBRC 110071.</title>
        <authorList>
            <person name="Sun Q."/>
            <person name="Mori K."/>
        </authorList>
    </citation>
    <scope>NUCLEOTIDE SEQUENCE</scope>
    <source>
        <strain evidence="12">NBRC 110071</strain>
    </source>
</reference>
<feature type="domain" description="TonB-dependent receptor-like beta-barrel" evidence="10">
    <location>
        <begin position="203"/>
        <end position="575"/>
    </location>
</feature>
<dbReference type="PROSITE" id="PS52016">
    <property type="entry name" value="TONB_DEPENDENT_REC_3"/>
    <property type="match status" value="1"/>
</dbReference>
<evidence type="ECO:0000256" key="4">
    <source>
        <dbReference type="ARBA" id="ARBA00022692"/>
    </source>
</evidence>
<evidence type="ECO:0000256" key="5">
    <source>
        <dbReference type="ARBA" id="ARBA00023077"/>
    </source>
</evidence>
<dbReference type="GO" id="GO:0009279">
    <property type="term" value="C:cell outer membrane"/>
    <property type="evidence" value="ECO:0007669"/>
    <property type="project" value="UniProtKB-SubCell"/>
</dbReference>
<dbReference type="InterPro" id="IPR039426">
    <property type="entry name" value="TonB-dep_rcpt-like"/>
</dbReference>
<dbReference type="Gene3D" id="2.170.130.10">
    <property type="entry name" value="TonB-dependent receptor, plug domain"/>
    <property type="match status" value="1"/>
</dbReference>
<dbReference type="AlphaFoldDB" id="A0AA37S861"/>
<keyword evidence="6 8" id="KW-0472">Membrane</keyword>
<evidence type="ECO:0000256" key="7">
    <source>
        <dbReference type="ARBA" id="ARBA00023237"/>
    </source>
</evidence>
<proteinExistence type="inferred from homology"/>
<evidence type="ECO:0000256" key="2">
    <source>
        <dbReference type="ARBA" id="ARBA00022448"/>
    </source>
</evidence>
<dbReference type="GO" id="GO:0015344">
    <property type="term" value="F:siderophore uptake transmembrane transporter activity"/>
    <property type="evidence" value="ECO:0007669"/>
    <property type="project" value="TreeGrafter"/>
</dbReference>
<reference evidence="12" key="1">
    <citation type="journal article" date="2014" name="Int. J. Syst. Evol. Microbiol.">
        <title>Complete genome sequence of Corynebacterium casei LMG S-19264T (=DSM 44701T), isolated from a smear-ripened cheese.</title>
        <authorList>
            <consortium name="US DOE Joint Genome Institute (JGI-PGF)"/>
            <person name="Walter F."/>
            <person name="Albersmeier A."/>
            <person name="Kalinowski J."/>
            <person name="Ruckert C."/>
        </authorList>
    </citation>
    <scope>NUCLEOTIDE SEQUENCE</scope>
    <source>
        <strain evidence="12">NBRC 110071</strain>
    </source>
</reference>